<name>A0ABR9PF10_9ACTN</name>
<evidence type="ECO:0000256" key="1">
    <source>
        <dbReference type="SAM" id="MobiDB-lite"/>
    </source>
</evidence>
<comment type="caution">
    <text evidence="2">The sequence shown here is derived from an EMBL/GenBank/DDBJ whole genome shotgun (WGS) entry which is preliminary data.</text>
</comment>
<sequence>MSTTNDTEPDTCSTEHTSAARNQGWPVADSPATRPEATAAHRPSLG</sequence>
<evidence type="ECO:0000313" key="2">
    <source>
        <dbReference type="EMBL" id="MBE3002425.1"/>
    </source>
</evidence>
<feature type="compositionally biased region" description="Polar residues" evidence="1">
    <location>
        <begin position="1"/>
        <end position="21"/>
    </location>
</feature>
<keyword evidence="3" id="KW-1185">Reference proteome</keyword>
<feature type="region of interest" description="Disordered" evidence="1">
    <location>
        <begin position="1"/>
        <end position="46"/>
    </location>
</feature>
<dbReference type="Proteomes" id="UP000806528">
    <property type="component" value="Unassembled WGS sequence"/>
</dbReference>
<proteinExistence type="predicted"/>
<accession>A0ABR9PF10</accession>
<protein>
    <submittedName>
        <fullName evidence="2">Uncharacterized protein</fullName>
    </submittedName>
</protein>
<evidence type="ECO:0000313" key="3">
    <source>
        <dbReference type="Proteomes" id="UP000806528"/>
    </source>
</evidence>
<organism evidence="2 3">
    <name type="scientific">Nocardiopsis coralli</name>
    <dbReference type="NCBI Taxonomy" id="2772213"/>
    <lineage>
        <taxon>Bacteria</taxon>
        <taxon>Bacillati</taxon>
        <taxon>Actinomycetota</taxon>
        <taxon>Actinomycetes</taxon>
        <taxon>Streptosporangiales</taxon>
        <taxon>Nocardiopsidaceae</taxon>
        <taxon>Nocardiopsis</taxon>
    </lineage>
</organism>
<dbReference type="RefSeq" id="WP_193125007.1">
    <property type="nucleotide sequence ID" value="NZ_JADBGI010000046.1"/>
</dbReference>
<reference evidence="2 3" key="1">
    <citation type="submission" date="2020-09" db="EMBL/GenBank/DDBJ databases">
        <title>Diversity and distribution of actinomycetes associated with coral in the coast of Hainan.</title>
        <authorList>
            <person name="Li F."/>
        </authorList>
    </citation>
    <scope>NUCLEOTIDE SEQUENCE [LARGE SCALE GENOMIC DNA]</scope>
    <source>
        <strain evidence="2 3">HNM0947</strain>
    </source>
</reference>
<gene>
    <name evidence="2" type="ORF">IDM40_27560</name>
</gene>
<dbReference type="EMBL" id="JADBGI010000046">
    <property type="protein sequence ID" value="MBE3002425.1"/>
    <property type="molecule type" value="Genomic_DNA"/>
</dbReference>